<dbReference type="PATRIC" id="fig|889378.3.peg.1696"/>
<dbReference type="InterPro" id="IPR045851">
    <property type="entry name" value="AMP-bd_C_sf"/>
</dbReference>
<dbReference type="InterPro" id="IPR000873">
    <property type="entry name" value="AMP-dep_synth/lig_dom"/>
</dbReference>
<dbReference type="SUPFAM" id="SSF56801">
    <property type="entry name" value="Acetyl-CoA synthetase-like"/>
    <property type="match status" value="1"/>
</dbReference>
<dbReference type="PANTHER" id="PTHR24096">
    <property type="entry name" value="LONG-CHAIN-FATTY-ACID--COA LIGASE"/>
    <property type="match status" value="1"/>
</dbReference>
<organism evidence="3 4">
    <name type="scientific">Spirochaeta africana (strain ATCC 700263 / DSM 8902 / Z-7692)</name>
    <dbReference type="NCBI Taxonomy" id="889378"/>
    <lineage>
        <taxon>Bacteria</taxon>
        <taxon>Pseudomonadati</taxon>
        <taxon>Spirochaetota</taxon>
        <taxon>Spirochaetia</taxon>
        <taxon>Spirochaetales</taxon>
        <taxon>Spirochaetaceae</taxon>
        <taxon>Spirochaeta</taxon>
    </lineage>
</organism>
<keyword evidence="4" id="KW-1185">Reference proteome</keyword>
<dbReference type="Pfam" id="PF00501">
    <property type="entry name" value="AMP-binding"/>
    <property type="match status" value="1"/>
</dbReference>
<sequence length="559" mass="62301">MSHKKTGTPWGFLEEYRPGFFTGTWPTVPEMIRITANRYGERRCFTSFVPTPRSWTYNETLTRIESLAGKLQHDGLTPGMQVGLTGKNSPEWGIAYLAILFAGGVVVPIDHMLSNKDTLRLLERAECSMLLTDSDKFEFFQQQKLIKHLYGLDAGLPDFILELPAEAFEPVQRDETDLAAILFTSGTTGDSKGVMLSHQNLVADCYLAQQHLAIFHTDIFYALLPLHHSYSMLAVFLESLSVGAETVFTPQLAVSQVLKDLKQGNVTMFLGVPMLFNKLLKGLMRGVREKGVVVYGIIRGLMGLSGVIKTLTGVNIGKGLFRGLRGKLSMDKIRICISGGGPLPTSTYKQFNQLGLSFVQGYGLTETSPIITLNPTYSTRIAAVGLPVAQADIKVIDADEHGIGEIVVKGPMVMQGYYRNQEATDEVFTEDGYFTTGDMGYIDAKGYVYLTGRKKLLIVTEGGKNVYPEEIEDQFQLYDEIEQIMVRGYELDKAMKTEGIEALIYPNQDIDVSEQRIAEIIKEVNHNLLPYQRIQRHSVLSEPLPMTTTKKIKRHEAGQ</sequence>
<keyword evidence="1" id="KW-0472">Membrane</keyword>
<evidence type="ECO:0000259" key="2">
    <source>
        <dbReference type="Pfam" id="PF00501"/>
    </source>
</evidence>
<gene>
    <name evidence="3" type="ordered locus">Spiaf_1710</name>
</gene>
<evidence type="ECO:0000313" key="3">
    <source>
        <dbReference type="EMBL" id="AFG37767.1"/>
    </source>
</evidence>
<dbReference type="InterPro" id="IPR042099">
    <property type="entry name" value="ANL_N_sf"/>
</dbReference>
<accession>H9UJS4</accession>
<dbReference type="AlphaFoldDB" id="H9UJS4"/>
<keyword evidence="1" id="KW-0812">Transmembrane</keyword>
<proteinExistence type="predicted"/>
<protein>
    <submittedName>
        <fullName evidence="3">AMP-forming long-chain acyl-CoA synthetase</fullName>
    </submittedName>
</protein>
<dbReference type="HOGENOM" id="CLU_000022_59_9_12"/>
<dbReference type="STRING" id="889378.Spiaf_1710"/>
<dbReference type="OrthoDB" id="311554at2"/>
<evidence type="ECO:0000313" key="4">
    <source>
        <dbReference type="Proteomes" id="UP000007383"/>
    </source>
</evidence>
<dbReference type="eggNOG" id="COG1022">
    <property type="taxonomic scope" value="Bacteria"/>
</dbReference>
<dbReference type="GO" id="GO:0016405">
    <property type="term" value="F:CoA-ligase activity"/>
    <property type="evidence" value="ECO:0007669"/>
    <property type="project" value="TreeGrafter"/>
</dbReference>
<feature type="domain" description="AMP-dependent synthetase/ligase" evidence="2">
    <location>
        <begin position="35"/>
        <end position="418"/>
    </location>
</feature>
<dbReference type="EMBL" id="CP003282">
    <property type="protein sequence ID" value="AFG37767.1"/>
    <property type="molecule type" value="Genomic_DNA"/>
</dbReference>
<keyword evidence="1" id="KW-1133">Transmembrane helix</keyword>
<dbReference type="Proteomes" id="UP000007383">
    <property type="component" value="Chromosome"/>
</dbReference>
<name>H9UJS4_SPIAZ</name>
<dbReference type="PROSITE" id="PS00455">
    <property type="entry name" value="AMP_BINDING"/>
    <property type="match status" value="1"/>
</dbReference>
<dbReference type="KEGG" id="sfc:Spiaf_1710"/>
<reference evidence="4" key="1">
    <citation type="journal article" date="2013" name="Stand. Genomic Sci.">
        <title>Complete genome sequence of the halophilic bacterium Spirochaeta africana type strain (Z-7692(T)) from the alkaline Lake Magadi in the East African Rift.</title>
        <authorList>
            <person name="Liolos K."/>
            <person name="Abt B."/>
            <person name="Scheuner C."/>
            <person name="Teshima H."/>
            <person name="Held B."/>
            <person name="Lapidus A."/>
            <person name="Nolan M."/>
            <person name="Lucas S."/>
            <person name="Deshpande S."/>
            <person name="Cheng J.F."/>
            <person name="Tapia R."/>
            <person name="Goodwin L.A."/>
            <person name="Pitluck S."/>
            <person name="Pagani I."/>
            <person name="Ivanova N."/>
            <person name="Mavromatis K."/>
            <person name="Mikhailova N."/>
            <person name="Huntemann M."/>
            <person name="Pati A."/>
            <person name="Chen A."/>
            <person name="Palaniappan K."/>
            <person name="Land M."/>
            <person name="Rohde M."/>
            <person name="Tindall B.J."/>
            <person name="Detter J.C."/>
            <person name="Goker M."/>
            <person name="Bristow J."/>
            <person name="Eisen J.A."/>
            <person name="Markowitz V."/>
            <person name="Hugenholtz P."/>
            <person name="Woyke T."/>
            <person name="Klenk H.P."/>
            <person name="Kyrpides N.C."/>
        </authorList>
    </citation>
    <scope>NUCLEOTIDE SEQUENCE</scope>
    <source>
        <strain evidence="4">ATCC 700263 / DSM 8902 / Z-7692</strain>
    </source>
</reference>
<evidence type="ECO:0000256" key="1">
    <source>
        <dbReference type="SAM" id="Phobius"/>
    </source>
</evidence>
<dbReference type="InterPro" id="IPR020845">
    <property type="entry name" value="AMP-binding_CS"/>
</dbReference>
<dbReference type="RefSeq" id="WP_014455750.1">
    <property type="nucleotide sequence ID" value="NC_017098.1"/>
</dbReference>
<feature type="transmembrane region" description="Helical" evidence="1">
    <location>
        <begin position="94"/>
        <end position="113"/>
    </location>
</feature>
<dbReference type="Gene3D" id="3.30.300.30">
    <property type="match status" value="1"/>
</dbReference>
<dbReference type="Gene3D" id="3.40.50.12780">
    <property type="entry name" value="N-terminal domain of ligase-like"/>
    <property type="match status" value="1"/>
</dbReference>